<evidence type="ECO:0000313" key="1">
    <source>
        <dbReference type="EMBL" id="KAH7028454.1"/>
    </source>
</evidence>
<reference evidence="1 2" key="1">
    <citation type="journal article" date="2021" name="Nat. Commun.">
        <title>Genetic determinants of endophytism in the Arabidopsis root mycobiome.</title>
        <authorList>
            <person name="Mesny F."/>
            <person name="Miyauchi S."/>
            <person name="Thiergart T."/>
            <person name="Pickel B."/>
            <person name="Atanasova L."/>
            <person name="Karlsson M."/>
            <person name="Huettel B."/>
            <person name="Barry K.W."/>
            <person name="Haridas S."/>
            <person name="Chen C."/>
            <person name="Bauer D."/>
            <person name="Andreopoulos W."/>
            <person name="Pangilinan J."/>
            <person name="LaButti K."/>
            <person name="Riley R."/>
            <person name="Lipzen A."/>
            <person name="Clum A."/>
            <person name="Drula E."/>
            <person name="Henrissat B."/>
            <person name="Kohler A."/>
            <person name="Grigoriev I.V."/>
            <person name="Martin F.M."/>
            <person name="Hacquard S."/>
        </authorList>
    </citation>
    <scope>NUCLEOTIDE SEQUENCE [LARGE SCALE GENOMIC DNA]</scope>
    <source>
        <strain evidence="1 2">MPI-SDFR-AT-0080</strain>
    </source>
</reference>
<keyword evidence="2" id="KW-1185">Reference proteome</keyword>
<evidence type="ECO:0000313" key="2">
    <source>
        <dbReference type="Proteomes" id="UP000774617"/>
    </source>
</evidence>
<gene>
    <name evidence="1" type="ORF">B0J12DRAFT_329697</name>
</gene>
<accession>A0ABQ8FXN5</accession>
<sequence>MVRHKRRRQERAMLRAPGTLLGGWGFRKGCCHQRLLFSGSAPVAPSFAWQRGASCFIGVRRRASVLVSVGGLAVGDDVRSGPCFVHLVLFWEAGGSVRVAVTSGFCSLALRLRPLPLRGSVKVLAESSRGCLGNQLAGSLGGWASPRIVVEGYQIFPCPWQ</sequence>
<dbReference type="EMBL" id="JAGTJR010000049">
    <property type="protein sequence ID" value="KAH7028454.1"/>
    <property type="molecule type" value="Genomic_DNA"/>
</dbReference>
<name>A0ABQ8FXN5_9PEZI</name>
<dbReference type="Proteomes" id="UP000774617">
    <property type="component" value="Unassembled WGS sequence"/>
</dbReference>
<organism evidence="1 2">
    <name type="scientific">Macrophomina phaseolina</name>
    <dbReference type="NCBI Taxonomy" id="35725"/>
    <lineage>
        <taxon>Eukaryota</taxon>
        <taxon>Fungi</taxon>
        <taxon>Dikarya</taxon>
        <taxon>Ascomycota</taxon>
        <taxon>Pezizomycotina</taxon>
        <taxon>Dothideomycetes</taxon>
        <taxon>Dothideomycetes incertae sedis</taxon>
        <taxon>Botryosphaeriales</taxon>
        <taxon>Botryosphaeriaceae</taxon>
        <taxon>Macrophomina</taxon>
    </lineage>
</organism>
<comment type="caution">
    <text evidence="1">The sequence shown here is derived from an EMBL/GenBank/DDBJ whole genome shotgun (WGS) entry which is preliminary data.</text>
</comment>
<proteinExistence type="predicted"/>
<protein>
    <submittedName>
        <fullName evidence="1">Uncharacterized protein</fullName>
    </submittedName>
</protein>